<sequence length="218" mass="21918">MIIPARFNGPPGSGNGGWCAGVFAAASGLGGVVEVTLRQPPPLETPLALDGGEVRDPDGGLIAQVRGVDEVPQVVPPVDADTARAASAAYPGLVDHPFPGCFVCGPDRTDGLRIFPGPLPDGRTAAPFTAPGEVSTATVWAALDCPGGWAVIGPGRPYVLGRIAAVLDGLPSPGDECVVTGVADGTRGRKAVVRTSLYAPDGRLLGRAVAAWIALSGA</sequence>
<proteinExistence type="predicted"/>
<accession>A0A7D5Y7K4</accession>
<dbReference type="Gene3D" id="3.10.129.10">
    <property type="entry name" value="Hotdog Thioesterase"/>
    <property type="match status" value="1"/>
</dbReference>
<gene>
    <name evidence="1" type="ORF">HZU44_23795</name>
</gene>
<dbReference type="AlphaFoldDB" id="A0A7D5Y7K4"/>
<name>A0A7D5Y7K4_9ACTN</name>
<reference evidence="1" key="1">
    <citation type="submission" date="2020-08" db="EMBL/GenBank/DDBJ databases">
        <title>A bifunctional nitrone conjugated secondary metabolite targeting the ribosome.</title>
        <authorList>
            <person name="Limbrick E.M."/>
            <person name="Graf M."/>
            <person name="Derewacz D.K."/>
            <person name="Nguyen F."/>
            <person name="Spraggins J.M."/>
            <person name="Wieland M."/>
            <person name="Ynigez-Gutierrez A.E."/>
            <person name="Reisman B.J."/>
            <person name="Zinshteyn B."/>
            <person name="McCulloch K."/>
            <person name="Iverson T.M."/>
            <person name="Green R."/>
            <person name="Wilson D.N."/>
            <person name="Bachmann B.O."/>
        </authorList>
    </citation>
    <scope>NUCLEOTIDE SEQUENCE</scope>
    <source>
        <strain evidence="1">Africana</strain>
    </source>
</reference>
<protein>
    <submittedName>
        <fullName evidence="1">Uncharacterized protein</fullName>
    </submittedName>
</protein>
<dbReference type="SUPFAM" id="SSF54637">
    <property type="entry name" value="Thioesterase/thiol ester dehydrase-isomerase"/>
    <property type="match status" value="1"/>
</dbReference>
<dbReference type="EMBL" id="CP058905">
    <property type="protein sequence ID" value="QLJ97759.1"/>
    <property type="molecule type" value="Genomic_DNA"/>
</dbReference>
<organism evidence="1">
    <name type="scientific">Micromonospora carbonacea</name>
    <dbReference type="NCBI Taxonomy" id="47853"/>
    <lineage>
        <taxon>Bacteria</taxon>
        <taxon>Bacillati</taxon>
        <taxon>Actinomycetota</taxon>
        <taxon>Actinomycetes</taxon>
        <taxon>Micromonosporales</taxon>
        <taxon>Micromonosporaceae</taxon>
        <taxon>Micromonospora</taxon>
    </lineage>
</organism>
<dbReference type="InterPro" id="IPR029069">
    <property type="entry name" value="HotDog_dom_sf"/>
</dbReference>
<evidence type="ECO:0000313" key="1">
    <source>
        <dbReference type="EMBL" id="QLJ97759.1"/>
    </source>
</evidence>